<dbReference type="GO" id="GO:0004126">
    <property type="term" value="F:cytidine deaminase activity"/>
    <property type="evidence" value="ECO:0007669"/>
    <property type="project" value="TreeGrafter"/>
</dbReference>
<dbReference type="GO" id="GO:0051607">
    <property type="term" value="P:defense response to virus"/>
    <property type="evidence" value="ECO:0007669"/>
    <property type="project" value="TreeGrafter"/>
</dbReference>
<dbReference type="Pfam" id="PF18782">
    <property type="entry name" value="NAD2"/>
    <property type="match status" value="1"/>
</dbReference>
<evidence type="ECO:0000256" key="4">
    <source>
        <dbReference type="ARBA" id="ARBA00022801"/>
    </source>
</evidence>
<dbReference type="PANTHER" id="PTHR13857">
    <property type="entry name" value="MRNA EDITING ENZYME"/>
    <property type="match status" value="1"/>
</dbReference>
<keyword evidence="8" id="KW-1185">Reference proteome</keyword>
<evidence type="ECO:0000256" key="2">
    <source>
        <dbReference type="ARBA" id="ARBA00006576"/>
    </source>
</evidence>
<protein>
    <recommendedName>
        <fullName evidence="6">CMP/dCMP-type deaminase domain-containing protein</fullName>
    </recommendedName>
</protein>
<accession>A0A8C6ETX1</accession>
<dbReference type="Ensembl" id="ENSMMMT00000017796.1">
    <property type="protein sequence ID" value="ENSMMMP00000015611.1"/>
    <property type="gene ID" value="ENSMMMG00000013876.1"/>
</dbReference>
<dbReference type="PROSITE" id="PS51747">
    <property type="entry name" value="CYT_DCMP_DEAMINASES_2"/>
    <property type="match status" value="1"/>
</dbReference>
<dbReference type="GO" id="GO:0005634">
    <property type="term" value="C:nucleus"/>
    <property type="evidence" value="ECO:0007669"/>
    <property type="project" value="TreeGrafter"/>
</dbReference>
<sequence length="202" mass="23674">FISRLYRKTFLFHFRNLRWALGRNNTFLCYQVDREERDSTVFLETRLHAELCFLYWLHDYPLQFPDQHLQITWFISWSPCSDCAQQVAAFLASHSNLSLTIYAARLYYFWNHSYQEGLRALQREGARVEIMSLRGEEQRKCANQASGLELVTTGLHGDSWQGRKERGEEALPFSGVVLEGLTGPEQREKKLLLCELLQTVSF</sequence>
<comment type="similarity">
    <text evidence="2">Belongs to the cytidine and deoxycytidylate deaminase family.</text>
</comment>
<dbReference type="GO" id="GO:0000932">
    <property type="term" value="C:P-body"/>
    <property type="evidence" value="ECO:0007669"/>
    <property type="project" value="TreeGrafter"/>
</dbReference>
<dbReference type="GO" id="GO:0016554">
    <property type="term" value="P:cytidine to uridine editing"/>
    <property type="evidence" value="ECO:0007669"/>
    <property type="project" value="TreeGrafter"/>
</dbReference>
<dbReference type="GO" id="GO:0070383">
    <property type="term" value="P:DNA cytosine deamination"/>
    <property type="evidence" value="ECO:0007669"/>
    <property type="project" value="TreeGrafter"/>
</dbReference>
<evidence type="ECO:0000259" key="6">
    <source>
        <dbReference type="PROSITE" id="PS51747"/>
    </source>
</evidence>
<evidence type="ECO:0000313" key="8">
    <source>
        <dbReference type="Proteomes" id="UP000694407"/>
    </source>
</evidence>
<dbReference type="SUPFAM" id="SSF53927">
    <property type="entry name" value="Cytidine deaminase-like"/>
    <property type="match status" value="1"/>
</dbReference>
<name>A0A8C6ETX1_MARMA</name>
<reference evidence="7" key="2">
    <citation type="submission" date="2025-09" db="UniProtKB">
        <authorList>
            <consortium name="Ensembl"/>
        </authorList>
    </citation>
    <scope>IDENTIFICATION</scope>
</reference>
<dbReference type="InterPro" id="IPR002125">
    <property type="entry name" value="CMP_dCMP_dom"/>
</dbReference>
<dbReference type="InterPro" id="IPR016192">
    <property type="entry name" value="APOBEC/CMP_deaminase_Zn-bd"/>
</dbReference>
<evidence type="ECO:0000256" key="5">
    <source>
        <dbReference type="ARBA" id="ARBA00022833"/>
    </source>
</evidence>
<dbReference type="GeneTree" id="ENSGT00940000162695"/>
<evidence type="ECO:0000256" key="1">
    <source>
        <dbReference type="ARBA" id="ARBA00001947"/>
    </source>
</evidence>
<dbReference type="GO" id="GO:0003723">
    <property type="term" value="F:RNA binding"/>
    <property type="evidence" value="ECO:0007669"/>
    <property type="project" value="TreeGrafter"/>
</dbReference>
<feature type="domain" description="CMP/dCMP-type deaminase" evidence="6">
    <location>
        <begin position="1"/>
        <end position="121"/>
    </location>
</feature>
<dbReference type="PROSITE" id="PS00903">
    <property type="entry name" value="CYT_DCMP_DEAMINASES_1"/>
    <property type="match status" value="1"/>
</dbReference>
<keyword evidence="3" id="KW-0479">Metal-binding</keyword>
<dbReference type="Gene3D" id="3.40.140.10">
    <property type="entry name" value="Cytidine Deaminase, domain 2"/>
    <property type="match status" value="1"/>
</dbReference>
<dbReference type="InterPro" id="IPR050610">
    <property type="entry name" value="APOBEC_Cyt_Deaminase"/>
</dbReference>
<evidence type="ECO:0000313" key="7">
    <source>
        <dbReference type="Ensembl" id="ENSMMMP00000015611.1"/>
    </source>
</evidence>
<dbReference type="Proteomes" id="UP000694407">
    <property type="component" value="Unplaced"/>
</dbReference>
<proteinExistence type="inferred from homology"/>
<reference evidence="7" key="1">
    <citation type="submission" date="2025-08" db="UniProtKB">
        <authorList>
            <consortium name="Ensembl"/>
        </authorList>
    </citation>
    <scope>IDENTIFICATION</scope>
</reference>
<dbReference type="AlphaFoldDB" id="A0A8C6ETX1"/>
<dbReference type="InterPro" id="IPR016193">
    <property type="entry name" value="Cytidine_deaminase-like"/>
</dbReference>
<dbReference type="GO" id="GO:0045869">
    <property type="term" value="P:negative regulation of single stranded viral RNA replication via double stranded DNA intermediate"/>
    <property type="evidence" value="ECO:0007669"/>
    <property type="project" value="TreeGrafter"/>
</dbReference>
<evidence type="ECO:0000256" key="3">
    <source>
        <dbReference type="ARBA" id="ARBA00022723"/>
    </source>
</evidence>
<dbReference type="GO" id="GO:0008270">
    <property type="term" value="F:zinc ion binding"/>
    <property type="evidence" value="ECO:0007669"/>
    <property type="project" value="InterPro"/>
</dbReference>
<organism evidence="7 8">
    <name type="scientific">Marmota marmota marmota</name>
    <name type="common">Alpine marmot</name>
    <dbReference type="NCBI Taxonomy" id="9994"/>
    <lineage>
        <taxon>Eukaryota</taxon>
        <taxon>Metazoa</taxon>
        <taxon>Chordata</taxon>
        <taxon>Craniata</taxon>
        <taxon>Vertebrata</taxon>
        <taxon>Euteleostomi</taxon>
        <taxon>Mammalia</taxon>
        <taxon>Eutheria</taxon>
        <taxon>Euarchontoglires</taxon>
        <taxon>Glires</taxon>
        <taxon>Rodentia</taxon>
        <taxon>Sciuromorpha</taxon>
        <taxon>Sciuridae</taxon>
        <taxon>Xerinae</taxon>
        <taxon>Marmotini</taxon>
        <taxon>Marmota</taxon>
    </lineage>
</organism>
<dbReference type="PANTHER" id="PTHR13857:SF45">
    <property type="entry name" value="DNA DC-DU-EDITING ENZYME APOBEC-3F"/>
    <property type="match status" value="1"/>
</dbReference>
<comment type="cofactor">
    <cofactor evidence="1">
        <name>Zn(2+)</name>
        <dbReference type="ChEBI" id="CHEBI:29105"/>
    </cofactor>
</comment>
<keyword evidence="5" id="KW-0862">Zinc</keyword>
<keyword evidence="4" id="KW-0378">Hydrolase</keyword>
<dbReference type="CDD" id="cd01283">
    <property type="entry name" value="cytidine_deaminase"/>
    <property type="match status" value="1"/>
</dbReference>